<dbReference type="EMBL" id="CP002209">
    <property type="protein sequence ID" value="ADN75488.1"/>
    <property type="molecule type" value="Genomic_DNA"/>
</dbReference>
<dbReference type="KEGG" id="fbl:Fbal_1282"/>
<feature type="signal peptide" evidence="1">
    <location>
        <begin position="1"/>
        <end position="19"/>
    </location>
</feature>
<proteinExistence type="predicted"/>
<dbReference type="InterPro" id="IPR021727">
    <property type="entry name" value="DUF3299"/>
</dbReference>
<organism evidence="2 3">
    <name type="scientific">Ferrimonas balearica (strain DSM 9799 / CCM 4581 / KCTC 23876 / PAT)</name>
    <dbReference type="NCBI Taxonomy" id="550540"/>
    <lineage>
        <taxon>Bacteria</taxon>
        <taxon>Pseudomonadati</taxon>
        <taxon>Pseudomonadota</taxon>
        <taxon>Gammaproteobacteria</taxon>
        <taxon>Alteromonadales</taxon>
        <taxon>Ferrimonadaceae</taxon>
        <taxon>Ferrimonas</taxon>
    </lineage>
</organism>
<dbReference type="HOGENOM" id="CLU_099457_1_0_6"/>
<dbReference type="OrthoDB" id="9784998at2"/>
<dbReference type="AlphaFoldDB" id="E1SLV6"/>
<evidence type="ECO:0008006" key="4">
    <source>
        <dbReference type="Google" id="ProtNLM"/>
    </source>
</evidence>
<keyword evidence="3" id="KW-1185">Reference proteome</keyword>
<feature type="chain" id="PRO_5003151575" description="Lipoprotein" evidence="1">
    <location>
        <begin position="20"/>
        <end position="169"/>
    </location>
</feature>
<sequence length="169" mass="18642">MKNIVILALSLLFSTQVMADVRVLEWDDLRPESERNQPLMPANPHAGMPFGPEEELMGGGDPWVQSTGPVVPELNGETIRLPGFIVPLEGDETKVTEFLLVPYFGACVHVPPPPTNQLVYVKYKEGIPLDIIWDAIWVTGKLNTNSFSVEEFSAGYTLEATLATPYDEG</sequence>
<evidence type="ECO:0000313" key="3">
    <source>
        <dbReference type="Proteomes" id="UP000006683"/>
    </source>
</evidence>
<dbReference type="GeneID" id="67181507"/>
<dbReference type="Gene3D" id="2.40.50.870">
    <property type="entry name" value="Protein of unknown function (DUF3299)"/>
    <property type="match status" value="1"/>
</dbReference>
<evidence type="ECO:0000313" key="2">
    <source>
        <dbReference type="EMBL" id="ADN75488.1"/>
    </source>
</evidence>
<name>E1SLV6_FERBD</name>
<dbReference type="Pfam" id="PF11736">
    <property type="entry name" value="DUF3299"/>
    <property type="match status" value="1"/>
</dbReference>
<evidence type="ECO:0000256" key="1">
    <source>
        <dbReference type="SAM" id="SignalP"/>
    </source>
</evidence>
<dbReference type="Proteomes" id="UP000006683">
    <property type="component" value="Chromosome"/>
</dbReference>
<dbReference type="STRING" id="550540.Fbal_1282"/>
<accession>E1SLV6</accession>
<dbReference type="RefSeq" id="WP_013344794.1">
    <property type="nucleotide sequence ID" value="NC_014541.1"/>
</dbReference>
<dbReference type="eggNOG" id="COG3495">
    <property type="taxonomic scope" value="Bacteria"/>
</dbReference>
<keyword evidence="1" id="KW-0732">Signal</keyword>
<gene>
    <name evidence="2" type="ordered locus">Fbal_1282</name>
</gene>
<protein>
    <recommendedName>
        <fullName evidence="4">Lipoprotein</fullName>
    </recommendedName>
</protein>
<reference evidence="2 3" key="1">
    <citation type="journal article" date="2010" name="Stand. Genomic Sci.">
        <title>Complete genome sequence of Ferrimonas balearica type strain (PAT).</title>
        <authorList>
            <person name="Nolan M."/>
            <person name="Sikorski J."/>
            <person name="Davenport K."/>
            <person name="Lucas S."/>
            <person name="Glavina Del Rio T."/>
            <person name="Tice H."/>
            <person name="Cheng J."/>
            <person name="Goodwin L."/>
            <person name="Pitluck S."/>
            <person name="Liolios K."/>
            <person name="Ivanova N."/>
            <person name="Mavromatis K."/>
            <person name="Ovchinnikova G."/>
            <person name="Pati A."/>
            <person name="Chen A."/>
            <person name="Palaniappan K."/>
            <person name="Land M."/>
            <person name="Hauser L."/>
            <person name="Chang Y."/>
            <person name="Jeffries C."/>
            <person name="Tapia R."/>
            <person name="Brettin T."/>
            <person name="Detter J."/>
            <person name="Han C."/>
            <person name="Yasawong M."/>
            <person name="Rohde M."/>
            <person name="Tindall B."/>
            <person name="Goker M."/>
            <person name="Woyke T."/>
            <person name="Bristow J."/>
            <person name="Eisen J."/>
            <person name="Markowitz V."/>
            <person name="Hugenholtz P."/>
            <person name="Kyrpides N."/>
            <person name="Klenk H."/>
            <person name="Lapidus A."/>
        </authorList>
    </citation>
    <scope>NUCLEOTIDE SEQUENCE [LARGE SCALE GENOMIC DNA]</scope>
    <source>
        <strain evidence="3">DSM 9799 / CCM 4581 / KCTC 23876 / PAT</strain>
    </source>
</reference>